<organism evidence="2 3">
    <name type="scientific">Lasiosphaeris hirsuta</name>
    <dbReference type="NCBI Taxonomy" id="260670"/>
    <lineage>
        <taxon>Eukaryota</taxon>
        <taxon>Fungi</taxon>
        <taxon>Dikarya</taxon>
        <taxon>Ascomycota</taxon>
        <taxon>Pezizomycotina</taxon>
        <taxon>Sordariomycetes</taxon>
        <taxon>Sordariomycetidae</taxon>
        <taxon>Sordariales</taxon>
        <taxon>Lasiosphaeriaceae</taxon>
        <taxon>Lasiosphaeris</taxon>
    </lineage>
</organism>
<keyword evidence="3" id="KW-1185">Reference proteome</keyword>
<accession>A0AA40BB52</accession>
<sequence length="234" mass="26214">MASNGKYYDTVNHLIFIGNWDDLWDGQAFTSFLLPAVPRPGENGNRTTIDICEAAWNPEPEDKEAAPLPFSLGQFPGTELERRGLHTVNIGDLGDALMTRLIFHEFMHARCYLLDDFRADEATSSWAYCIARKKGEAAGCAESMAYFSLWAGLAGLRPLGKTRGGLTMDRGCDSIPGYNQDVITFSDDEDDDDDAEDGEVKEDKSTRKWDAKHPRNDMVRGRITYYQNLTGTLR</sequence>
<evidence type="ECO:0000313" key="2">
    <source>
        <dbReference type="EMBL" id="KAK0731023.1"/>
    </source>
</evidence>
<proteinExistence type="predicted"/>
<protein>
    <submittedName>
        <fullName evidence="2">Uncharacterized protein</fullName>
    </submittedName>
</protein>
<dbReference type="AlphaFoldDB" id="A0AA40BB52"/>
<gene>
    <name evidence="2" type="ORF">B0H67DRAFT_639455</name>
</gene>
<reference evidence="2" key="1">
    <citation type="submission" date="2023-06" db="EMBL/GenBank/DDBJ databases">
        <title>Genome-scale phylogeny and comparative genomics of the fungal order Sordariales.</title>
        <authorList>
            <consortium name="Lawrence Berkeley National Laboratory"/>
            <person name="Hensen N."/>
            <person name="Bonometti L."/>
            <person name="Westerberg I."/>
            <person name="Brannstrom I.O."/>
            <person name="Guillou S."/>
            <person name="Cros-Aarteil S."/>
            <person name="Calhoun S."/>
            <person name="Haridas S."/>
            <person name="Kuo A."/>
            <person name="Mondo S."/>
            <person name="Pangilinan J."/>
            <person name="Riley R."/>
            <person name="Labutti K."/>
            <person name="Andreopoulos B."/>
            <person name="Lipzen A."/>
            <person name="Chen C."/>
            <person name="Yanf M."/>
            <person name="Daum C."/>
            <person name="Ng V."/>
            <person name="Clum A."/>
            <person name="Steindorff A."/>
            <person name="Ohm R."/>
            <person name="Martin F."/>
            <person name="Silar P."/>
            <person name="Natvig D."/>
            <person name="Lalanne C."/>
            <person name="Gautier V."/>
            <person name="Ament-Velasquez S.L."/>
            <person name="Kruys A."/>
            <person name="Hutchinson M.I."/>
            <person name="Powell A.J."/>
            <person name="Barry K."/>
            <person name="Miller A.N."/>
            <person name="Grigoriev I.V."/>
            <person name="Debuchy R."/>
            <person name="Gladieux P."/>
            <person name="Thoren M.H."/>
            <person name="Johannesson H."/>
        </authorList>
    </citation>
    <scope>NUCLEOTIDE SEQUENCE</scope>
    <source>
        <strain evidence="2">SMH4607-1</strain>
    </source>
</reference>
<name>A0AA40BB52_9PEZI</name>
<evidence type="ECO:0000313" key="3">
    <source>
        <dbReference type="Proteomes" id="UP001172102"/>
    </source>
</evidence>
<feature type="compositionally biased region" description="Basic and acidic residues" evidence="1">
    <location>
        <begin position="201"/>
        <end position="213"/>
    </location>
</feature>
<dbReference type="EMBL" id="JAUKUA010000001">
    <property type="protein sequence ID" value="KAK0731023.1"/>
    <property type="molecule type" value="Genomic_DNA"/>
</dbReference>
<dbReference type="Proteomes" id="UP001172102">
    <property type="component" value="Unassembled WGS sequence"/>
</dbReference>
<feature type="region of interest" description="Disordered" evidence="1">
    <location>
        <begin position="183"/>
        <end position="213"/>
    </location>
</feature>
<feature type="compositionally biased region" description="Acidic residues" evidence="1">
    <location>
        <begin position="186"/>
        <end position="200"/>
    </location>
</feature>
<comment type="caution">
    <text evidence="2">The sequence shown here is derived from an EMBL/GenBank/DDBJ whole genome shotgun (WGS) entry which is preliminary data.</text>
</comment>
<evidence type="ECO:0000256" key="1">
    <source>
        <dbReference type="SAM" id="MobiDB-lite"/>
    </source>
</evidence>